<dbReference type="AlphaFoldDB" id="A0A2G9SKY2"/>
<evidence type="ECO:0008006" key="3">
    <source>
        <dbReference type="Google" id="ProtNLM"/>
    </source>
</evidence>
<keyword evidence="2" id="KW-1185">Reference proteome</keyword>
<organism evidence="1 2">
    <name type="scientific">Aquarana catesbeiana</name>
    <name type="common">American bullfrog</name>
    <name type="synonym">Rana catesbeiana</name>
    <dbReference type="NCBI Taxonomy" id="8400"/>
    <lineage>
        <taxon>Eukaryota</taxon>
        <taxon>Metazoa</taxon>
        <taxon>Chordata</taxon>
        <taxon>Craniata</taxon>
        <taxon>Vertebrata</taxon>
        <taxon>Euteleostomi</taxon>
        <taxon>Amphibia</taxon>
        <taxon>Batrachia</taxon>
        <taxon>Anura</taxon>
        <taxon>Neobatrachia</taxon>
        <taxon>Ranoidea</taxon>
        <taxon>Ranidae</taxon>
        <taxon>Aquarana</taxon>
    </lineage>
</organism>
<evidence type="ECO:0000313" key="1">
    <source>
        <dbReference type="EMBL" id="PIO40829.1"/>
    </source>
</evidence>
<dbReference type="InterPro" id="IPR009060">
    <property type="entry name" value="UBA-like_sf"/>
</dbReference>
<proteinExistence type="predicted"/>
<dbReference type="OrthoDB" id="9908508at2759"/>
<gene>
    <name evidence="1" type="ORF">AB205_0047770</name>
</gene>
<dbReference type="Gene3D" id="1.10.8.10">
    <property type="entry name" value="DNA helicase RuvA subunit, C-terminal domain"/>
    <property type="match status" value="1"/>
</dbReference>
<dbReference type="SUPFAM" id="SSF46934">
    <property type="entry name" value="UBA-like"/>
    <property type="match status" value="1"/>
</dbReference>
<evidence type="ECO:0000313" key="2">
    <source>
        <dbReference type="Proteomes" id="UP000228934"/>
    </source>
</evidence>
<reference evidence="2" key="1">
    <citation type="journal article" date="2017" name="Nat. Commun.">
        <title>The North American bullfrog draft genome provides insight into hormonal regulation of long noncoding RNA.</title>
        <authorList>
            <person name="Hammond S.A."/>
            <person name="Warren R.L."/>
            <person name="Vandervalk B.P."/>
            <person name="Kucuk E."/>
            <person name="Khan H."/>
            <person name="Gibb E.A."/>
            <person name="Pandoh P."/>
            <person name="Kirk H."/>
            <person name="Zhao Y."/>
            <person name="Jones M."/>
            <person name="Mungall A.J."/>
            <person name="Coope R."/>
            <person name="Pleasance S."/>
            <person name="Moore R.A."/>
            <person name="Holt R.A."/>
            <person name="Round J.M."/>
            <person name="Ohora S."/>
            <person name="Walle B.V."/>
            <person name="Veldhoen N."/>
            <person name="Helbing C.C."/>
            <person name="Birol I."/>
        </authorList>
    </citation>
    <scope>NUCLEOTIDE SEQUENCE [LARGE SCALE GENOMIC DNA]</scope>
</reference>
<name>A0A2G9SKY2_AQUCT</name>
<accession>A0A2G9SKY2</accession>
<protein>
    <recommendedName>
        <fullName evidence="3">UBA domain-containing protein</fullName>
    </recommendedName>
</protein>
<dbReference type="EMBL" id="KV923634">
    <property type="protein sequence ID" value="PIO40829.1"/>
    <property type="molecule type" value="Genomic_DNA"/>
</dbReference>
<dbReference type="Proteomes" id="UP000228934">
    <property type="component" value="Unassembled WGS sequence"/>
</dbReference>
<sequence>MWGGATSAAEGPQKEDWGYSVKNELHSGDVQEPNMFADMSLDGEAAQTTSPGHFQDTPVWFGREETLEEAMLKAGILASLREYEQQETRRHELTLNKSSVSALRLQQLERMGFPTGPAVVALAATGKVEGAVSLLVEGQVGEDIAVTTERQTGSGLQNSSRQLNL</sequence>